<reference evidence="3" key="1">
    <citation type="submission" date="2018-09" db="EMBL/GenBank/DDBJ databases">
        <title>Complete genome of Proteus mirabilis phage Stubb.</title>
        <authorList>
            <person name="Bourgeois T.A."/>
            <person name="Lessor L."/>
            <person name="O'Leary C.J."/>
            <person name="Liu M."/>
        </authorList>
    </citation>
    <scope>NUCLEOTIDE SEQUENCE [LARGE SCALE GENOMIC DNA]</scope>
</reference>
<dbReference type="Proteomes" id="UP000269143">
    <property type="component" value="Segment"/>
</dbReference>
<organism evidence="2 3">
    <name type="scientific">Proteus phage Stubb</name>
    <dbReference type="NCBI Taxonomy" id="2315597"/>
    <lineage>
        <taxon>Viruses</taxon>
        <taxon>Duplodnaviria</taxon>
        <taxon>Heunggongvirae</taxon>
        <taxon>Uroviricota</taxon>
        <taxon>Caudoviricetes</taxon>
        <taxon>Demerecviridae</taxon>
        <taxon>Novosibvirus</taxon>
        <taxon>Novosibvirus stubb</taxon>
    </lineage>
</organism>
<evidence type="ECO:0000256" key="1">
    <source>
        <dbReference type="SAM" id="Phobius"/>
    </source>
</evidence>
<evidence type="ECO:0000313" key="2">
    <source>
        <dbReference type="EMBL" id="AYJ73246.1"/>
    </source>
</evidence>
<accession>A0A3B8DJ68</accession>
<keyword evidence="1" id="KW-1133">Transmembrane helix</keyword>
<keyword evidence="3" id="KW-1185">Reference proteome</keyword>
<feature type="transmembrane region" description="Helical" evidence="1">
    <location>
        <begin position="38"/>
        <end position="57"/>
    </location>
</feature>
<evidence type="ECO:0000313" key="3">
    <source>
        <dbReference type="Proteomes" id="UP000269143"/>
    </source>
</evidence>
<dbReference type="EMBL" id="MH830339">
    <property type="protein sequence ID" value="AYJ73246.1"/>
    <property type="molecule type" value="Genomic_DNA"/>
</dbReference>
<name>A0A3B8DJ68_9CAUD</name>
<keyword evidence="1" id="KW-0812">Transmembrane</keyword>
<sequence length="63" mass="6716">MLDLVVGLILSIVAFISFQVADDSRLEVINGRGTGIKVLLYFILGCACTGVSAYILFSHLGVL</sequence>
<protein>
    <submittedName>
        <fullName evidence="2">Uncharacterized protein</fullName>
    </submittedName>
</protein>
<proteinExistence type="predicted"/>
<gene>
    <name evidence="2" type="ORF">CPT_Stubb_130</name>
</gene>
<keyword evidence="1" id="KW-0472">Membrane</keyword>